<dbReference type="Proteomes" id="UP000006727">
    <property type="component" value="Chromosome 1"/>
</dbReference>
<reference evidence="1 3" key="2">
    <citation type="journal article" date="2018" name="Plant J.">
        <title>The Physcomitrella patens chromosome-scale assembly reveals moss genome structure and evolution.</title>
        <authorList>
            <person name="Lang D."/>
            <person name="Ullrich K.K."/>
            <person name="Murat F."/>
            <person name="Fuchs J."/>
            <person name="Jenkins J."/>
            <person name="Haas F.B."/>
            <person name="Piednoel M."/>
            <person name="Gundlach H."/>
            <person name="Van Bel M."/>
            <person name="Meyberg R."/>
            <person name="Vives C."/>
            <person name="Morata J."/>
            <person name="Symeonidi A."/>
            <person name="Hiss M."/>
            <person name="Muchero W."/>
            <person name="Kamisugi Y."/>
            <person name="Saleh O."/>
            <person name="Blanc G."/>
            <person name="Decker E.L."/>
            <person name="van Gessel N."/>
            <person name="Grimwood J."/>
            <person name="Hayes R.D."/>
            <person name="Graham S.W."/>
            <person name="Gunter L.E."/>
            <person name="McDaniel S.F."/>
            <person name="Hoernstein S.N.W."/>
            <person name="Larsson A."/>
            <person name="Li F.W."/>
            <person name="Perroud P.F."/>
            <person name="Phillips J."/>
            <person name="Ranjan P."/>
            <person name="Rokshar D.S."/>
            <person name="Rothfels C.J."/>
            <person name="Schneider L."/>
            <person name="Shu S."/>
            <person name="Stevenson D.W."/>
            <person name="Thummler F."/>
            <person name="Tillich M."/>
            <person name="Villarreal Aguilar J.C."/>
            <person name="Widiez T."/>
            <person name="Wong G.K."/>
            <person name="Wymore A."/>
            <person name="Zhang Y."/>
            <person name="Zimmer A.D."/>
            <person name="Quatrano R.S."/>
            <person name="Mayer K.F.X."/>
            <person name="Goodstein D."/>
            <person name="Casacuberta J.M."/>
            <person name="Vandepoele K."/>
            <person name="Reski R."/>
            <person name="Cuming A.C."/>
            <person name="Tuskan G.A."/>
            <person name="Maumus F."/>
            <person name="Salse J."/>
            <person name="Schmutz J."/>
            <person name="Rensing S.A."/>
        </authorList>
    </citation>
    <scope>NUCLEOTIDE SEQUENCE [LARGE SCALE GENOMIC DNA]</scope>
    <source>
        <strain evidence="2 3">cv. Gransden 2004</strain>
    </source>
</reference>
<reference evidence="1 3" key="1">
    <citation type="journal article" date="2008" name="Science">
        <title>The Physcomitrella genome reveals evolutionary insights into the conquest of land by plants.</title>
        <authorList>
            <person name="Rensing S."/>
            <person name="Lang D."/>
            <person name="Zimmer A."/>
            <person name="Terry A."/>
            <person name="Salamov A."/>
            <person name="Shapiro H."/>
            <person name="Nishiyama T."/>
            <person name="Perroud P.-F."/>
            <person name="Lindquist E."/>
            <person name="Kamisugi Y."/>
            <person name="Tanahashi T."/>
            <person name="Sakakibara K."/>
            <person name="Fujita T."/>
            <person name="Oishi K."/>
            <person name="Shin-I T."/>
            <person name="Kuroki Y."/>
            <person name="Toyoda A."/>
            <person name="Suzuki Y."/>
            <person name="Hashimoto A."/>
            <person name="Yamaguchi K."/>
            <person name="Sugano A."/>
            <person name="Kohara Y."/>
            <person name="Fujiyama A."/>
            <person name="Anterola A."/>
            <person name="Aoki S."/>
            <person name="Ashton N."/>
            <person name="Barbazuk W.B."/>
            <person name="Barker E."/>
            <person name="Bennetzen J."/>
            <person name="Bezanilla M."/>
            <person name="Blankenship R."/>
            <person name="Cho S.H."/>
            <person name="Dutcher S."/>
            <person name="Estelle M."/>
            <person name="Fawcett J.A."/>
            <person name="Gundlach H."/>
            <person name="Hanada K."/>
            <person name="Heyl A."/>
            <person name="Hicks K.A."/>
            <person name="Hugh J."/>
            <person name="Lohr M."/>
            <person name="Mayer K."/>
            <person name="Melkozernov A."/>
            <person name="Murata T."/>
            <person name="Nelson D."/>
            <person name="Pils B."/>
            <person name="Prigge M."/>
            <person name="Reiss B."/>
            <person name="Renner T."/>
            <person name="Rombauts S."/>
            <person name="Rushton P."/>
            <person name="Sanderfoot A."/>
            <person name="Schween G."/>
            <person name="Shiu S.-H."/>
            <person name="Stueber K."/>
            <person name="Theodoulou F.L."/>
            <person name="Tu H."/>
            <person name="Van de Peer Y."/>
            <person name="Verrier P.J."/>
            <person name="Waters E."/>
            <person name="Wood A."/>
            <person name="Yang L."/>
            <person name="Cove D."/>
            <person name="Cuming A."/>
            <person name="Hasebe M."/>
            <person name="Lucas S."/>
            <person name="Mishler D.B."/>
            <person name="Reski R."/>
            <person name="Grigoriev I."/>
            <person name="Quatrano R.S."/>
            <person name="Boore J.L."/>
        </authorList>
    </citation>
    <scope>NUCLEOTIDE SEQUENCE [LARGE SCALE GENOMIC DNA]</scope>
    <source>
        <strain evidence="2 3">cv. Gransden 2004</strain>
    </source>
</reference>
<evidence type="ECO:0000313" key="3">
    <source>
        <dbReference type="Proteomes" id="UP000006727"/>
    </source>
</evidence>
<evidence type="ECO:0000313" key="2">
    <source>
        <dbReference type="EnsemblPlants" id="Pp3c1_14130V3.1"/>
    </source>
</evidence>
<dbReference type="AlphaFoldDB" id="A0A2K1L858"/>
<evidence type="ECO:0000313" key="1">
    <source>
        <dbReference type="EMBL" id="PNR62219.1"/>
    </source>
</evidence>
<proteinExistence type="predicted"/>
<keyword evidence="3" id="KW-1185">Reference proteome</keyword>
<gene>
    <name evidence="1" type="ORF">PHYPA_000643</name>
</gene>
<organism evidence="1">
    <name type="scientific">Physcomitrium patens</name>
    <name type="common">Spreading-leaved earth moss</name>
    <name type="synonym">Physcomitrella patens</name>
    <dbReference type="NCBI Taxonomy" id="3218"/>
    <lineage>
        <taxon>Eukaryota</taxon>
        <taxon>Viridiplantae</taxon>
        <taxon>Streptophyta</taxon>
        <taxon>Embryophyta</taxon>
        <taxon>Bryophyta</taxon>
        <taxon>Bryophytina</taxon>
        <taxon>Bryopsida</taxon>
        <taxon>Funariidae</taxon>
        <taxon>Funariales</taxon>
        <taxon>Funariaceae</taxon>
        <taxon>Physcomitrium</taxon>
    </lineage>
</organism>
<sequence>MREVRDSHLLSSQLGDHMLHTAGEGNYSCQKMTVYGLFIFTTIAISSCQR</sequence>
<name>A0A2K1L858_PHYPA</name>
<reference evidence="2" key="3">
    <citation type="submission" date="2020-12" db="UniProtKB">
        <authorList>
            <consortium name="EnsemblPlants"/>
        </authorList>
    </citation>
    <scope>IDENTIFICATION</scope>
</reference>
<accession>A0A2K1L858</accession>
<protein>
    <submittedName>
        <fullName evidence="1 2">Uncharacterized protein</fullName>
    </submittedName>
</protein>
<dbReference type="InParanoid" id="A0A2K1L858"/>
<dbReference type="EMBL" id="ABEU02000001">
    <property type="protein sequence ID" value="PNR62219.1"/>
    <property type="molecule type" value="Genomic_DNA"/>
</dbReference>
<dbReference type="EnsemblPlants" id="Pp3c1_14130V3.1">
    <property type="protein sequence ID" value="Pp3c1_14130V3.1"/>
    <property type="gene ID" value="Pp3c1_14130"/>
</dbReference>
<dbReference type="Gramene" id="Pp3c1_14130V3.1">
    <property type="protein sequence ID" value="Pp3c1_14130V3.1"/>
    <property type="gene ID" value="Pp3c1_14130"/>
</dbReference>